<evidence type="ECO:0008006" key="3">
    <source>
        <dbReference type="Google" id="ProtNLM"/>
    </source>
</evidence>
<dbReference type="GO" id="GO:0003676">
    <property type="term" value="F:nucleic acid binding"/>
    <property type="evidence" value="ECO:0007669"/>
    <property type="project" value="InterPro"/>
</dbReference>
<keyword evidence="2" id="KW-1185">Reference proteome</keyword>
<accession>A0A6A6XTA0</accession>
<dbReference type="AlphaFoldDB" id="A0A6A6XTA0"/>
<dbReference type="Proteomes" id="UP000799757">
    <property type="component" value="Unassembled WGS sequence"/>
</dbReference>
<name>A0A6A6XTA0_9PLEO</name>
<evidence type="ECO:0000313" key="2">
    <source>
        <dbReference type="Proteomes" id="UP000799757"/>
    </source>
</evidence>
<dbReference type="OrthoDB" id="5410741at2759"/>
<proteinExistence type="predicted"/>
<dbReference type="EMBL" id="MU001760">
    <property type="protein sequence ID" value="KAF2799702.1"/>
    <property type="molecule type" value="Genomic_DNA"/>
</dbReference>
<dbReference type="InterPro" id="IPR036397">
    <property type="entry name" value="RNaseH_sf"/>
</dbReference>
<evidence type="ECO:0000313" key="1">
    <source>
        <dbReference type="EMBL" id="KAF2799702.1"/>
    </source>
</evidence>
<dbReference type="Gene3D" id="3.30.420.10">
    <property type="entry name" value="Ribonuclease H-like superfamily/Ribonuclease H"/>
    <property type="match status" value="1"/>
</dbReference>
<protein>
    <recommendedName>
        <fullName evidence="3">Tc1-like transposase DDE domain-containing protein</fullName>
    </recommendedName>
</protein>
<organism evidence="1 2">
    <name type="scientific">Melanomma pulvis-pyrius CBS 109.77</name>
    <dbReference type="NCBI Taxonomy" id="1314802"/>
    <lineage>
        <taxon>Eukaryota</taxon>
        <taxon>Fungi</taxon>
        <taxon>Dikarya</taxon>
        <taxon>Ascomycota</taxon>
        <taxon>Pezizomycotina</taxon>
        <taxon>Dothideomycetes</taxon>
        <taxon>Pleosporomycetidae</taxon>
        <taxon>Pleosporales</taxon>
        <taxon>Melanommataceae</taxon>
        <taxon>Melanomma</taxon>
    </lineage>
</organism>
<reference evidence="1" key="1">
    <citation type="journal article" date="2020" name="Stud. Mycol.">
        <title>101 Dothideomycetes genomes: a test case for predicting lifestyles and emergence of pathogens.</title>
        <authorList>
            <person name="Haridas S."/>
            <person name="Albert R."/>
            <person name="Binder M."/>
            <person name="Bloem J."/>
            <person name="Labutti K."/>
            <person name="Salamov A."/>
            <person name="Andreopoulos B."/>
            <person name="Baker S."/>
            <person name="Barry K."/>
            <person name="Bills G."/>
            <person name="Bluhm B."/>
            <person name="Cannon C."/>
            <person name="Castanera R."/>
            <person name="Culley D."/>
            <person name="Daum C."/>
            <person name="Ezra D."/>
            <person name="Gonzalez J."/>
            <person name="Henrissat B."/>
            <person name="Kuo A."/>
            <person name="Liang C."/>
            <person name="Lipzen A."/>
            <person name="Lutzoni F."/>
            <person name="Magnuson J."/>
            <person name="Mondo S."/>
            <person name="Nolan M."/>
            <person name="Ohm R."/>
            <person name="Pangilinan J."/>
            <person name="Park H.-J."/>
            <person name="Ramirez L."/>
            <person name="Alfaro M."/>
            <person name="Sun H."/>
            <person name="Tritt A."/>
            <person name="Yoshinaga Y."/>
            <person name="Zwiers L.-H."/>
            <person name="Turgeon B."/>
            <person name="Goodwin S."/>
            <person name="Spatafora J."/>
            <person name="Crous P."/>
            <person name="Grigoriev I."/>
        </authorList>
    </citation>
    <scope>NUCLEOTIDE SEQUENCE</scope>
    <source>
        <strain evidence="1">CBS 109.77</strain>
    </source>
</reference>
<gene>
    <name evidence="1" type="ORF">K505DRAFT_52918</name>
</gene>
<sequence length="104" mass="12189">MEWPPYSPNLNPIEHLWWALKNNRPEFLQQAVDTVKPTTYSSSQVPQRIDNTHCNKHKCKRLHYNYSNATSQTHPHIHPPELPLSPSSNDLTPFLSHIRNDFVH</sequence>